<protein>
    <submittedName>
        <fullName evidence="1">Uncharacterized protein</fullName>
    </submittedName>
</protein>
<evidence type="ECO:0000313" key="2">
    <source>
        <dbReference type="Proteomes" id="UP001059617"/>
    </source>
</evidence>
<evidence type="ECO:0000313" key="1">
    <source>
        <dbReference type="EMBL" id="UWP81751.1"/>
    </source>
</evidence>
<gene>
    <name evidence="1" type="ORF">Dfulv_42750</name>
</gene>
<name>A0ABY5VY22_9ACTN</name>
<keyword evidence="2" id="KW-1185">Reference proteome</keyword>
<sequence>MIDISFGAFGIVPLLVAHRLIRCLNSEEAAHHVATEKPLQPI</sequence>
<proteinExistence type="predicted"/>
<organism evidence="1 2">
    <name type="scientific">Dactylosporangium fulvum</name>
    <dbReference type="NCBI Taxonomy" id="53359"/>
    <lineage>
        <taxon>Bacteria</taxon>
        <taxon>Bacillati</taxon>
        <taxon>Actinomycetota</taxon>
        <taxon>Actinomycetes</taxon>
        <taxon>Micromonosporales</taxon>
        <taxon>Micromonosporaceae</taxon>
        <taxon>Dactylosporangium</taxon>
    </lineage>
</organism>
<reference evidence="1" key="1">
    <citation type="submission" date="2021-04" db="EMBL/GenBank/DDBJ databases">
        <authorList>
            <person name="Hartkoorn R.C."/>
            <person name="Beaudoing E."/>
            <person name="Hot D."/>
        </authorList>
    </citation>
    <scope>NUCLEOTIDE SEQUENCE</scope>
    <source>
        <strain evidence="1">NRRL B-16292</strain>
    </source>
</reference>
<dbReference type="Proteomes" id="UP001059617">
    <property type="component" value="Chromosome"/>
</dbReference>
<accession>A0ABY5VY22</accession>
<dbReference type="EMBL" id="CP073720">
    <property type="protein sequence ID" value="UWP81751.1"/>
    <property type="molecule type" value="Genomic_DNA"/>
</dbReference>
<dbReference type="RefSeq" id="WP_259859521.1">
    <property type="nucleotide sequence ID" value="NZ_BAAAST010000052.1"/>
</dbReference>
<reference evidence="1" key="2">
    <citation type="submission" date="2022-09" db="EMBL/GenBank/DDBJ databases">
        <title>Biosynthetic gene clusters of Dactylosporangioum fulvum.</title>
        <authorList>
            <person name="Caradec T."/>
        </authorList>
    </citation>
    <scope>NUCLEOTIDE SEQUENCE</scope>
    <source>
        <strain evidence="1">NRRL B-16292</strain>
    </source>
</reference>